<name>A0A0C2D0X7_9BILA</name>
<feature type="region of interest" description="Disordered" evidence="1">
    <location>
        <begin position="69"/>
        <end position="93"/>
    </location>
</feature>
<feature type="compositionally biased region" description="Basic and acidic residues" evidence="1">
    <location>
        <begin position="73"/>
        <end position="93"/>
    </location>
</feature>
<evidence type="ECO:0000313" key="4">
    <source>
        <dbReference type="Proteomes" id="UP000054047"/>
    </source>
</evidence>
<evidence type="ECO:0000256" key="1">
    <source>
        <dbReference type="SAM" id="MobiDB-lite"/>
    </source>
</evidence>
<reference evidence="3 4" key="1">
    <citation type="submission" date="2013-12" db="EMBL/GenBank/DDBJ databases">
        <title>Draft genome of the parsitic nematode Ancylostoma duodenale.</title>
        <authorList>
            <person name="Mitreva M."/>
        </authorList>
    </citation>
    <scope>NUCLEOTIDE SEQUENCE [LARGE SCALE GENOMIC DNA]</scope>
    <source>
        <strain evidence="3 4">Zhejiang</strain>
    </source>
</reference>
<keyword evidence="4" id="KW-1185">Reference proteome</keyword>
<proteinExistence type="predicted"/>
<evidence type="ECO:0000256" key="2">
    <source>
        <dbReference type="SAM" id="Phobius"/>
    </source>
</evidence>
<protein>
    <submittedName>
        <fullName evidence="3">Uncharacterized protein</fullName>
    </submittedName>
</protein>
<dbReference type="AlphaFoldDB" id="A0A0C2D0X7"/>
<gene>
    <name evidence="3" type="ORF">ANCDUO_06736</name>
</gene>
<feature type="non-terminal residue" evidence="3">
    <location>
        <position position="93"/>
    </location>
</feature>
<feature type="region of interest" description="Disordered" evidence="1">
    <location>
        <begin position="1"/>
        <end position="22"/>
    </location>
</feature>
<organism evidence="3 4">
    <name type="scientific">Ancylostoma duodenale</name>
    <dbReference type="NCBI Taxonomy" id="51022"/>
    <lineage>
        <taxon>Eukaryota</taxon>
        <taxon>Metazoa</taxon>
        <taxon>Ecdysozoa</taxon>
        <taxon>Nematoda</taxon>
        <taxon>Chromadorea</taxon>
        <taxon>Rhabditida</taxon>
        <taxon>Rhabditina</taxon>
        <taxon>Rhabditomorpha</taxon>
        <taxon>Strongyloidea</taxon>
        <taxon>Ancylostomatidae</taxon>
        <taxon>Ancylostomatinae</taxon>
        <taxon>Ancylostoma</taxon>
    </lineage>
</organism>
<evidence type="ECO:0000313" key="3">
    <source>
        <dbReference type="EMBL" id="KIH62973.1"/>
    </source>
</evidence>
<keyword evidence="2" id="KW-0472">Membrane</keyword>
<keyword evidence="2" id="KW-1133">Transmembrane helix</keyword>
<dbReference type="EMBL" id="KN728962">
    <property type="protein sequence ID" value="KIH62973.1"/>
    <property type="molecule type" value="Genomic_DNA"/>
</dbReference>
<keyword evidence="2" id="KW-0812">Transmembrane</keyword>
<dbReference type="OrthoDB" id="5912267at2759"/>
<feature type="transmembrane region" description="Helical" evidence="2">
    <location>
        <begin position="30"/>
        <end position="51"/>
    </location>
</feature>
<dbReference type="Proteomes" id="UP000054047">
    <property type="component" value="Unassembled WGS sequence"/>
</dbReference>
<sequence length="93" mass="10937">MDQQCLWQRANTTQTPTVTDNQSDVTESRILMLMAFASIMMLATCVVVFFLKYKKMKRILRDPVTQNTLNEQRQIHELPNRSIDNRSPDEVYK</sequence>
<accession>A0A0C2D0X7</accession>